<dbReference type="Pfam" id="PF05721">
    <property type="entry name" value="PhyH"/>
    <property type="match status" value="1"/>
</dbReference>
<dbReference type="InterPro" id="IPR008775">
    <property type="entry name" value="Phytyl_CoA_dOase-like"/>
</dbReference>
<dbReference type="PANTHER" id="PTHR20883">
    <property type="entry name" value="PHYTANOYL-COA DIOXYGENASE DOMAIN CONTAINING 1"/>
    <property type="match status" value="1"/>
</dbReference>
<comment type="cofactor">
    <cofactor evidence="1">
        <name>Fe(2+)</name>
        <dbReference type="ChEBI" id="CHEBI:29033"/>
    </cofactor>
</comment>
<gene>
    <name evidence="2" type="ORF">CNE99_06855</name>
</gene>
<organism evidence="2 3">
    <name type="scientific">OM182 bacterium MED-G24</name>
    <dbReference type="NCBI Taxonomy" id="1986255"/>
    <lineage>
        <taxon>Bacteria</taxon>
        <taxon>Pseudomonadati</taxon>
        <taxon>Pseudomonadota</taxon>
        <taxon>Gammaproteobacteria</taxon>
        <taxon>OMG group</taxon>
        <taxon>OM182 clade</taxon>
    </lineage>
</organism>
<accession>A0A2A5WQT8</accession>
<evidence type="ECO:0008006" key="4">
    <source>
        <dbReference type="Google" id="ProtNLM"/>
    </source>
</evidence>
<dbReference type="SUPFAM" id="SSF51197">
    <property type="entry name" value="Clavaminate synthase-like"/>
    <property type="match status" value="1"/>
</dbReference>
<dbReference type="EMBL" id="NTKD01000035">
    <property type="protein sequence ID" value="PDH38638.1"/>
    <property type="molecule type" value="Genomic_DNA"/>
</dbReference>
<evidence type="ECO:0000313" key="2">
    <source>
        <dbReference type="EMBL" id="PDH38638.1"/>
    </source>
</evidence>
<dbReference type="Proteomes" id="UP000219327">
    <property type="component" value="Unassembled WGS sequence"/>
</dbReference>
<dbReference type="GO" id="GO:0005506">
    <property type="term" value="F:iron ion binding"/>
    <property type="evidence" value="ECO:0007669"/>
    <property type="project" value="UniProtKB-ARBA"/>
</dbReference>
<name>A0A2A5WQT8_9GAMM</name>
<sequence length="287" mass="32287">MRTQNNSPYAPVDQTAVVIEGLDIGAEVAKVHAQGYTVVERFLTPEIMDPIREAFDTEVPITEMRFLGSTTGNTWRSHNLLAKTRAIDELLLNPRLRAIVAGVIGKYCQINIATMFNTLAGEYKQDLHQDDGLWPIPRPHPSFLCNLLIAFDDFTIENGATHVVPHSHTWTKPVDQNIESVQVEMKSGSVLFWEGGLWHGGGANRTTDQERMGLFISHLVSYLRPSDLQLVSVPREVVREMPHKLQRLLGYYPFGNGVDGRDPLDTLHDGIVVHPDARPAEHWRSLR</sequence>
<evidence type="ECO:0000313" key="3">
    <source>
        <dbReference type="Proteomes" id="UP000219327"/>
    </source>
</evidence>
<dbReference type="GO" id="GO:0016706">
    <property type="term" value="F:2-oxoglutarate-dependent dioxygenase activity"/>
    <property type="evidence" value="ECO:0007669"/>
    <property type="project" value="UniProtKB-ARBA"/>
</dbReference>
<dbReference type="AlphaFoldDB" id="A0A2A5WQT8"/>
<dbReference type="PANTHER" id="PTHR20883:SF48">
    <property type="entry name" value="ECTOINE DIOXYGENASE"/>
    <property type="match status" value="1"/>
</dbReference>
<proteinExistence type="predicted"/>
<protein>
    <recommendedName>
        <fullName evidence="4">Phytanoyl-CoA dioxygenase</fullName>
    </recommendedName>
</protein>
<reference evidence="2 3" key="1">
    <citation type="submission" date="2017-08" db="EMBL/GenBank/DDBJ databases">
        <title>Fine stratification of microbial communities through a metagenomic profile of the photic zone.</title>
        <authorList>
            <person name="Haro-Moreno J.M."/>
            <person name="Lopez-Perez M."/>
            <person name="De La Torre J."/>
            <person name="Picazo A."/>
            <person name="Camacho A."/>
            <person name="Rodriguez-Valera F."/>
        </authorList>
    </citation>
    <scope>NUCLEOTIDE SEQUENCE [LARGE SCALE GENOMIC DNA]</scope>
    <source>
        <strain evidence="2">MED-G24</strain>
    </source>
</reference>
<comment type="caution">
    <text evidence="2">The sequence shown here is derived from an EMBL/GenBank/DDBJ whole genome shotgun (WGS) entry which is preliminary data.</text>
</comment>
<evidence type="ECO:0000256" key="1">
    <source>
        <dbReference type="ARBA" id="ARBA00001954"/>
    </source>
</evidence>
<dbReference type="Gene3D" id="2.60.120.620">
    <property type="entry name" value="q2cbj1_9rhob like domain"/>
    <property type="match status" value="1"/>
</dbReference>